<name>A0A4S8KFZ3_MUSBA</name>
<protein>
    <submittedName>
        <fullName evidence="2">Uncharacterized protein</fullName>
    </submittedName>
</protein>
<comment type="caution">
    <text evidence="2">The sequence shown here is derived from an EMBL/GenBank/DDBJ whole genome shotgun (WGS) entry which is preliminary data.</text>
</comment>
<proteinExistence type="predicted"/>
<dbReference type="EMBL" id="PYDT01000001">
    <property type="protein sequence ID" value="THU74244.1"/>
    <property type="molecule type" value="Genomic_DNA"/>
</dbReference>
<accession>A0A4S8KFZ3</accession>
<keyword evidence="3" id="KW-1185">Reference proteome</keyword>
<evidence type="ECO:0000313" key="2">
    <source>
        <dbReference type="EMBL" id="THU74244.1"/>
    </source>
</evidence>
<feature type="compositionally biased region" description="Acidic residues" evidence="1">
    <location>
        <begin position="142"/>
        <end position="155"/>
    </location>
</feature>
<evidence type="ECO:0000313" key="3">
    <source>
        <dbReference type="Proteomes" id="UP000317650"/>
    </source>
</evidence>
<sequence length="199" mass="21212">MSEVDNTSVNPISPRKKRWVSEEDIILFARENQALSRAGSTRKVTASPSSPSTRLATVFLGFSGDKRMTTSPTARDPQRGETRSTATTSPVRLMVGSMLGPRTCHPISQVDGDEDERKKIRREGDGRGGTHEGDADDVRVDDVDEAGGLEDEDGTVEGLLPDLPPGYLPESGGGAAEEGSDTAPRGRHGARATAALREL</sequence>
<gene>
    <name evidence="2" type="ORF">C4D60_Mb04t31330</name>
</gene>
<dbReference type="Proteomes" id="UP000317650">
    <property type="component" value="Chromosome 4"/>
</dbReference>
<feature type="compositionally biased region" description="Basic and acidic residues" evidence="1">
    <location>
        <begin position="115"/>
        <end position="141"/>
    </location>
</feature>
<evidence type="ECO:0000256" key="1">
    <source>
        <dbReference type="SAM" id="MobiDB-lite"/>
    </source>
</evidence>
<dbReference type="AlphaFoldDB" id="A0A4S8KFZ3"/>
<feature type="region of interest" description="Disordered" evidence="1">
    <location>
        <begin position="60"/>
        <end position="199"/>
    </location>
</feature>
<organism evidence="2 3">
    <name type="scientific">Musa balbisiana</name>
    <name type="common">Banana</name>
    <dbReference type="NCBI Taxonomy" id="52838"/>
    <lineage>
        <taxon>Eukaryota</taxon>
        <taxon>Viridiplantae</taxon>
        <taxon>Streptophyta</taxon>
        <taxon>Embryophyta</taxon>
        <taxon>Tracheophyta</taxon>
        <taxon>Spermatophyta</taxon>
        <taxon>Magnoliopsida</taxon>
        <taxon>Liliopsida</taxon>
        <taxon>Zingiberales</taxon>
        <taxon>Musaceae</taxon>
        <taxon>Musa</taxon>
    </lineage>
</organism>
<reference evidence="2 3" key="1">
    <citation type="journal article" date="2019" name="Nat. Plants">
        <title>Genome sequencing of Musa balbisiana reveals subgenome evolution and function divergence in polyploid bananas.</title>
        <authorList>
            <person name="Yao X."/>
        </authorList>
    </citation>
    <scope>NUCLEOTIDE SEQUENCE [LARGE SCALE GENOMIC DNA]</scope>
    <source>
        <strain evidence="3">cv. DH-PKW</strain>
        <tissue evidence="2">Leaves</tissue>
    </source>
</reference>